<proteinExistence type="predicted"/>
<protein>
    <submittedName>
        <fullName evidence="2">Uncharacterized protein</fullName>
    </submittedName>
</protein>
<dbReference type="Proteomes" id="UP000269721">
    <property type="component" value="Unassembled WGS sequence"/>
</dbReference>
<feature type="compositionally biased region" description="Polar residues" evidence="1">
    <location>
        <begin position="135"/>
        <end position="144"/>
    </location>
</feature>
<dbReference type="AlphaFoldDB" id="A0A4P9WG77"/>
<sequence length="189" mass="21257">MARRLATFKWKHPLKLLWLASHLNAKINKEISELAGFLLAKAVKHNLEGTIFSPPSEIDELWHLLLRFPLEYQDRFMHLLCLRGSERRDSWKCIGPTRWRLTVICCRGQPDLPKRSPHTSKYSDNGPTLSLWHKPTSTNGSSGHAPQAARAPGNARARQRPPQVTDGSRRTTVQVAESGAVGNVLAKLD</sequence>
<feature type="region of interest" description="Disordered" evidence="1">
    <location>
        <begin position="114"/>
        <end position="189"/>
    </location>
</feature>
<evidence type="ECO:0000313" key="2">
    <source>
        <dbReference type="EMBL" id="RKO91694.1"/>
    </source>
</evidence>
<feature type="compositionally biased region" description="Polar residues" evidence="1">
    <location>
        <begin position="119"/>
        <end position="128"/>
    </location>
</feature>
<evidence type="ECO:0000313" key="3">
    <source>
        <dbReference type="Proteomes" id="UP000269721"/>
    </source>
</evidence>
<dbReference type="EMBL" id="KZ994946">
    <property type="protein sequence ID" value="RKO91694.1"/>
    <property type="molecule type" value="Genomic_DNA"/>
</dbReference>
<evidence type="ECO:0000256" key="1">
    <source>
        <dbReference type="SAM" id="MobiDB-lite"/>
    </source>
</evidence>
<accession>A0A4P9WG77</accession>
<keyword evidence="3" id="KW-1185">Reference proteome</keyword>
<reference evidence="3" key="1">
    <citation type="journal article" date="2018" name="Nat. Microbiol.">
        <title>Leveraging single-cell genomics to expand the fungal tree of life.</title>
        <authorList>
            <person name="Ahrendt S.R."/>
            <person name="Quandt C.A."/>
            <person name="Ciobanu D."/>
            <person name="Clum A."/>
            <person name="Salamov A."/>
            <person name="Andreopoulos B."/>
            <person name="Cheng J.F."/>
            <person name="Woyke T."/>
            <person name="Pelin A."/>
            <person name="Henrissat B."/>
            <person name="Reynolds N.K."/>
            <person name="Benny G.L."/>
            <person name="Smith M.E."/>
            <person name="James T.Y."/>
            <person name="Grigoriev I.V."/>
        </authorList>
    </citation>
    <scope>NUCLEOTIDE SEQUENCE [LARGE SCALE GENOMIC DNA]</scope>
</reference>
<gene>
    <name evidence="2" type="ORF">BDK51DRAFT_29765</name>
</gene>
<name>A0A4P9WG77_9FUNG</name>
<organism evidence="2 3">
    <name type="scientific">Blyttiomyces helicus</name>
    <dbReference type="NCBI Taxonomy" id="388810"/>
    <lineage>
        <taxon>Eukaryota</taxon>
        <taxon>Fungi</taxon>
        <taxon>Fungi incertae sedis</taxon>
        <taxon>Chytridiomycota</taxon>
        <taxon>Chytridiomycota incertae sedis</taxon>
        <taxon>Chytridiomycetes</taxon>
        <taxon>Chytridiomycetes incertae sedis</taxon>
        <taxon>Blyttiomyces</taxon>
    </lineage>
</organism>